<dbReference type="SMART" id="SM00631">
    <property type="entry name" value="Zn_pept"/>
    <property type="match status" value="1"/>
</dbReference>
<dbReference type="Gene3D" id="3.30.70.340">
    <property type="entry name" value="Metallocarboxypeptidase-like"/>
    <property type="match status" value="1"/>
</dbReference>
<evidence type="ECO:0000256" key="6">
    <source>
        <dbReference type="ARBA" id="ARBA00022670"/>
    </source>
</evidence>
<evidence type="ECO:0000256" key="9">
    <source>
        <dbReference type="ARBA" id="ARBA00022801"/>
    </source>
</evidence>
<keyword evidence="4" id="KW-0964">Secreted</keyword>
<proteinExistence type="inferred from homology"/>
<keyword evidence="11" id="KW-0482">Metalloprotease</keyword>
<feature type="active site" description="Proton donor/acceptor" evidence="13">
    <location>
        <position position="381"/>
    </location>
</feature>
<evidence type="ECO:0000256" key="5">
    <source>
        <dbReference type="ARBA" id="ARBA00022645"/>
    </source>
</evidence>
<gene>
    <name evidence="15" type="primary">LOC109064543</name>
</gene>
<protein>
    <submittedName>
        <fullName evidence="15">Carboxypeptidase A2-like</fullName>
    </submittedName>
</protein>
<dbReference type="Gene3D" id="3.40.630.10">
    <property type="entry name" value="Zn peptidases"/>
    <property type="match status" value="1"/>
</dbReference>
<dbReference type="InterPro" id="IPR057247">
    <property type="entry name" value="CARBOXYPEPT_ZN_2"/>
</dbReference>
<dbReference type="Ensembl" id="ENSCCRT00010015812.1">
    <property type="protein sequence ID" value="ENSCCRP00010014511.1"/>
    <property type="gene ID" value="ENSCCRG00010005973.1"/>
</dbReference>
<dbReference type="PROSITE" id="PS52035">
    <property type="entry name" value="PEPTIDASE_M14"/>
    <property type="match status" value="1"/>
</dbReference>
<keyword evidence="7" id="KW-0479">Metal-binding</keyword>
<reference evidence="15" key="2">
    <citation type="submission" date="2025-09" db="UniProtKB">
        <authorList>
            <consortium name="Ensembl"/>
        </authorList>
    </citation>
    <scope>IDENTIFICATION</scope>
</reference>
<dbReference type="PANTHER" id="PTHR11705:SF71">
    <property type="entry name" value="CARBOXYPEPTIDASE A2"/>
    <property type="match status" value="1"/>
</dbReference>
<dbReference type="PROSITE" id="PS00133">
    <property type="entry name" value="CARBOXYPEPT_ZN_2"/>
    <property type="match status" value="1"/>
</dbReference>
<dbReference type="GO" id="GO:0005615">
    <property type="term" value="C:extracellular space"/>
    <property type="evidence" value="ECO:0007669"/>
    <property type="project" value="TreeGrafter"/>
</dbReference>
<evidence type="ECO:0000256" key="7">
    <source>
        <dbReference type="ARBA" id="ARBA00022723"/>
    </source>
</evidence>
<dbReference type="PROSITE" id="PS00132">
    <property type="entry name" value="CARBOXYPEPT_ZN_1"/>
    <property type="match status" value="1"/>
</dbReference>
<evidence type="ECO:0000256" key="8">
    <source>
        <dbReference type="ARBA" id="ARBA00022729"/>
    </source>
</evidence>
<evidence type="ECO:0000256" key="10">
    <source>
        <dbReference type="ARBA" id="ARBA00022833"/>
    </source>
</evidence>
<keyword evidence="6" id="KW-0645">Protease</keyword>
<dbReference type="SUPFAM" id="SSF54897">
    <property type="entry name" value="Protease propeptides/inhibitors"/>
    <property type="match status" value="1"/>
</dbReference>
<keyword evidence="5" id="KW-0121">Carboxypeptidase</keyword>
<comment type="subcellular location">
    <subcellularLocation>
        <location evidence="2">Secreted</location>
    </subcellularLocation>
</comment>
<comment type="cofactor">
    <cofactor evidence="1">
        <name>Zn(2+)</name>
        <dbReference type="ChEBI" id="CHEBI:29105"/>
    </cofactor>
</comment>
<dbReference type="GO" id="GO:0004181">
    <property type="term" value="F:metallocarboxypeptidase activity"/>
    <property type="evidence" value="ECO:0007669"/>
    <property type="project" value="InterPro"/>
</dbReference>
<dbReference type="InterPro" id="IPR000834">
    <property type="entry name" value="Peptidase_M14"/>
</dbReference>
<dbReference type="AlphaFoldDB" id="A0A8C1IBX9"/>
<dbReference type="PANTHER" id="PTHR11705">
    <property type="entry name" value="PROTEASE FAMILY M14 CARBOXYPEPTIDASE A,B"/>
    <property type="match status" value="1"/>
</dbReference>
<dbReference type="PRINTS" id="PR00765">
    <property type="entry name" value="CRBOXYPTASEA"/>
</dbReference>
<evidence type="ECO:0000313" key="15">
    <source>
        <dbReference type="Ensembl" id="ENSCCRP00010014511.1"/>
    </source>
</evidence>
<evidence type="ECO:0000256" key="13">
    <source>
        <dbReference type="PROSITE-ProRule" id="PRU01379"/>
    </source>
</evidence>
<evidence type="ECO:0000256" key="2">
    <source>
        <dbReference type="ARBA" id="ARBA00004613"/>
    </source>
</evidence>
<dbReference type="Pfam" id="PF00246">
    <property type="entry name" value="Peptidase_M14"/>
    <property type="match status" value="1"/>
</dbReference>
<keyword evidence="12" id="KW-1015">Disulfide bond</keyword>
<dbReference type="InterPro" id="IPR003146">
    <property type="entry name" value="M14A_act_pep"/>
</dbReference>
<evidence type="ECO:0000256" key="11">
    <source>
        <dbReference type="ARBA" id="ARBA00023049"/>
    </source>
</evidence>
<dbReference type="Pfam" id="PF02244">
    <property type="entry name" value="Propep_M14"/>
    <property type="match status" value="1"/>
</dbReference>
<dbReference type="InterPro" id="IPR034248">
    <property type="entry name" value="CPA_M14_CPD"/>
</dbReference>
<dbReference type="CDD" id="cd03870">
    <property type="entry name" value="M14_CPA"/>
    <property type="match status" value="1"/>
</dbReference>
<name>A0A8C1IBX9_CYPCA</name>
<dbReference type="InterPro" id="IPR036990">
    <property type="entry name" value="M14A-like_propep"/>
</dbReference>
<organism evidence="15 16">
    <name type="scientific">Cyprinus carpio</name>
    <name type="common">Common carp</name>
    <dbReference type="NCBI Taxonomy" id="7962"/>
    <lineage>
        <taxon>Eukaryota</taxon>
        <taxon>Metazoa</taxon>
        <taxon>Chordata</taxon>
        <taxon>Craniata</taxon>
        <taxon>Vertebrata</taxon>
        <taxon>Euteleostomi</taxon>
        <taxon>Actinopterygii</taxon>
        <taxon>Neopterygii</taxon>
        <taxon>Teleostei</taxon>
        <taxon>Ostariophysi</taxon>
        <taxon>Cypriniformes</taxon>
        <taxon>Cyprinidae</taxon>
        <taxon>Cyprininae</taxon>
        <taxon>Cyprinus</taxon>
    </lineage>
</organism>
<keyword evidence="8" id="KW-0732">Signal</keyword>
<keyword evidence="10" id="KW-0862">Zinc</keyword>
<dbReference type="FunFam" id="3.40.630.10:FF:000132">
    <property type="entry name" value="Carboxypeptidase A1"/>
    <property type="match status" value="1"/>
</dbReference>
<sequence length="420" mass="47385">MRVYLAVFALLAAVHCKELFNGRDLVLRIHAESEDQIQILKELERDVDSGLDFWTHAVSTERPVDILVPHSSLNAVKVFLKKNNIPFTVMINNVQELLDREKSEMVSNAKMERSTKSFNFAAYHDLETIYSFMDTLVASHPNLITKVHIGNSYENRPMYALKFSTGGVNRPAIWVDAGIHSREWVTQASAVWIANKIASNYGVDPSVTSLLGQMDIYLMIVTNPDGYVFTHTNNRMWRKTRSVKSGSSCRGVDPNRNWDAGFGGPGASKDPCSDSYHGPYAHSEVEVKNVVDLIMGHGNFKSFISVHSYSQLLMYPYGYTCTDIPDMSELHSVGTAAIKELTSLYNTRYQVGSICKIIYQASGGSIDWTYDIGIKYSFAFELRDTGFYGFLLPANQIIPTAEETWLGLKYIMEYVRNHPY</sequence>
<evidence type="ECO:0000256" key="12">
    <source>
        <dbReference type="ARBA" id="ARBA00023157"/>
    </source>
</evidence>
<evidence type="ECO:0000313" key="16">
    <source>
        <dbReference type="Proteomes" id="UP000694427"/>
    </source>
</evidence>
<dbReference type="GO" id="GO:0008270">
    <property type="term" value="F:zinc ion binding"/>
    <property type="evidence" value="ECO:0007669"/>
    <property type="project" value="InterPro"/>
</dbReference>
<evidence type="ECO:0000256" key="4">
    <source>
        <dbReference type="ARBA" id="ARBA00022525"/>
    </source>
</evidence>
<feature type="domain" description="Peptidase M14" evidence="14">
    <location>
        <begin position="122"/>
        <end position="415"/>
    </location>
</feature>
<keyword evidence="16" id="KW-1185">Reference proteome</keyword>
<evidence type="ECO:0000256" key="1">
    <source>
        <dbReference type="ARBA" id="ARBA00001947"/>
    </source>
</evidence>
<evidence type="ECO:0000259" key="14">
    <source>
        <dbReference type="PROSITE" id="PS52035"/>
    </source>
</evidence>
<accession>A0A8C1IBX9</accession>
<evidence type="ECO:0000256" key="3">
    <source>
        <dbReference type="ARBA" id="ARBA00005988"/>
    </source>
</evidence>
<comment type="similarity">
    <text evidence="3 13">Belongs to the peptidase M14 family.</text>
</comment>
<dbReference type="SUPFAM" id="SSF53187">
    <property type="entry name" value="Zn-dependent exopeptidases"/>
    <property type="match status" value="1"/>
</dbReference>
<dbReference type="FunFam" id="3.30.70.340:FF:000001">
    <property type="entry name" value="Carboxypeptidase A5"/>
    <property type="match status" value="1"/>
</dbReference>
<dbReference type="InterPro" id="IPR057246">
    <property type="entry name" value="CARBOXYPEPT_ZN_1"/>
</dbReference>
<dbReference type="GO" id="GO:0006508">
    <property type="term" value="P:proteolysis"/>
    <property type="evidence" value="ECO:0007669"/>
    <property type="project" value="UniProtKB-KW"/>
</dbReference>
<keyword evidence="9" id="KW-0378">Hydrolase</keyword>
<reference evidence="15" key="1">
    <citation type="submission" date="2025-08" db="UniProtKB">
        <authorList>
            <consortium name="Ensembl"/>
        </authorList>
    </citation>
    <scope>IDENTIFICATION</scope>
</reference>
<dbReference type="Proteomes" id="UP000694427">
    <property type="component" value="Unplaced"/>
</dbReference>